<sequence>MQRIKQLLNILSVRRSPILELLLPYPNKTTTRNPYTQERSDLLELPQEMRSPNNGSGQDTFKTSLKPISP</sequence>
<gene>
    <name evidence="2" type="ORF">IAR63_17975</name>
</gene>
<organism evidence="2 3">
    <name type="scientific">Cylindrospermopsis curvispora GIHE-G1</name>
    <dbReference type="NCBI Taxonomy" id="2666332"/>
    <lineage>
        <taxon>Bacteria</taxon>
        <taxon>Bacillati</taxon>
        <taxon>Cyanobacteriota</taxon>
        <taxon>Cyanophyceae</taxon>
        <taxon>Nostocales</taxon>
        <taxon>Aphanizomenonaceae</taxon>
        <taxon>Cylindrospermopsis</taxon>
    </lineage>
</organism>
<accession>A0A7H0F5Q1</accession>
<keyword evidence="3" id="KW-1185">Reference proteome</keyword>
<dbReference type="Proteomes" id="UP000516013">
    <property type="component" value="Plasmid p-r.curvispora1"/>
</dbReference>
<feature type="compositionally biased region" description="Polar residues" evidence="1">
    <location>
        <begin position="50"/>
        <end position="63"/>
    </location>
</feature>
<proteinExistence type="predicted"/>
<evidence type="ECO:0000256" key="1">
    <source>
        <dbReference type="SAM" id="MobiDB-lite"/>
    </source>
</evidence>
<feature type="region of interest" description="Disordered" evidence="1">
    <location>
        <begin position="26"/>
        <end position="70"/>
    </location>
</feature>
<geneLocation type="plasmid" evidence="2 3">
    <name>p-r.curvispora1</name>
</geneLocation>
<dbReference type="KEGG" id="ccur:IAR63_17975"/>
<dbReference type="RefSeq" id="WP_187707543.1">
    <property type="nucleotide sequence ID" value="NZ_CP060823.1"/>
</dbReference>
<dbReference type="EMBL" id="CP060823">
    <property type="protein sequence ID" value="QNP31367.1"/>
    <property type="molecule type" value="Genomic_DNA"/>
</dbReference>
<dbReference type="AlphaFoldDB" id="A0A7H0F5Q1"/>
<evidence type="ECO:0000313" key="2">
    <source>
        <dbReference type="EMBL" id="QNP31367.1"/>
    </source>
</evidence>
<protein>
    <submittedName>
        <fullName evidence="2">Uncharacterized protein</fullName>
    </submittedName>
</protein>
<keyword evidence="2" id="KW-0614">Plasmid</keyword>
<feature type="compositionally biased region" description="Polar residues" evidence="1">
    <location>
        <begin position="27"/>
        <end position="37"/>
    </location>
</feature>
<reference evidence="2 3" key="1">
    <citation type="submission" date="2020-08" db="EMBL/GenBank/DDBJ databases">
        <title>Complete genome sequence of Raphidiopsis curvispora isolated from drinking water reservoir in South Korea.</title>
        <authorList>
            <person name="Jeong J."/>
        </authorList>
    </citation>
    <scope>NUCLEOTIDE SEQUENCE [LARGE SCALE GENOMIC DNA]</scope>
    <source>
        <strain evidence="2 3">GIHE-G1</strain>
        <plasmid evidence="2 3">p-r.curvispora1</plasmid>
    </source>
</reference>
<evidence type="ECO:0000313" key="3">
    <source>
        <dbReference type="Proteomes" id="UP000516013"/>
    </source>
</evidence>
<name>A0A7H0F5Q1_9CYAN</name>